<keyword evidence="1" id="KW-1133">Transmembrane helix</keyword>
<reference evidence="2" key="1">
    <citation type="submission" date="2021-03" db="EMBL/GenBank/DDBJ databases">
        <title>Draft genome sequence of rust myrtle Austropuccinia psidii MF-1, a brazilian biotype.</title>
        <authorList>
            <person name="Quecine M.C."/>
            <person name="Pachon D.M.R."/>
            <person name="Bonatelli M.L."/>
            <person name="Correr F.H."/>
            <person name="Franceschini L.M."/>
            <person name="Leite T.F."/>
            <person name="Margarido G.R.A."/>
            <person name="Almeida C.A."/>
            <person name="Ferrarezi J.A."/>
            <person name="Labate C.A."/>
        </authorList>
    </citation>
    <scope>NUCLEOTIDE SEQUENCE</scope>
    <source>
        <strain evidence="2">MF-1</strain>
    </source>
</reference>
<keyword evidence="3" id="KW-1185">Reference proteome</keyword>
<feature type="transmembrane region" description="Helical" evidence="1">
    <location>
        <begin position="220"/>
        <end position="246"/>
    </location>
</feature>
<gene>
    <name evidence="2" type="ORF">O181_032314</name>
</gene>
<accession>A0A9Q3CWJ9</accession>
<dbReference type="EMBL" id="AVOT02011663">
    <property type="protein sequence ID" value="MBW0492599.1"/>
    <property type="molecule type" value="Genomic_DNA"/>
</dbReference>
<evidence type="ECO:0000313" key="3">
    <source>
        <dbReference type="Proteomes" id="UP000765509"/>
    </source>
</evidence>
<comment type="caution">
    <text evidence="2">The sequence shown here is derived from an EMBL/GenBank/DDBJ whole genome shotgun (WGS) entry which is preliminary data.</text>
</comment>
<dbReference type="Proteomes" id="UP000765509">
    <property type="component" value="Unassembled WGS sequence"/>
</dbReference>
<dbReference type="AlphaFoldDB" id="A0A9Q3CWJ9"/>
<proteinExistence type="predicted"/>
<protein>
    <submittedName>
        <fullName evidence="2">Uncharacterized protein</fullName>
    </submittedName>
</protein>
<evidence type="ECO:0000313" key="2">
    <source>
        <dbReference type="EMBL" id="MBW0492599.1"/>
    </source>
</evidence>
<keyword evidence="1" id="KW-0812">Transmembrane</keyword>
<keyword evidence="1" id="KW-0472">Membrane</keyword>
<evidence type="ECO:0000256" key="1">
    <source>
        <dbReference type="SAM" id="Phobius"/>
    </source>
</evidence>
<name>A0A9Q3CWJ9_9BASI</name>
<sequence length="250" mass="28237">MIDSSAVDRECEVVMPQEPKPHVSLPMAASFVAKRGVQPLGLEKVNIRMLSNINDLLIDMMTHQNLNPENETDLYNFLSAIVADIYVNTYNQEKSFRGSIWVNNFQLRRENIREYLDGANNRHRRIPYDGFARSMAKTVIEVMTNNELFKDIIQKRADELGISYAEAIKVFDGAEGAVIGLEGELNLAKFRKRHQIKGHSKKPSVIFLNKIFHCTKTPPLGISALVVLGVVFCVVPGLLEVLLLLFTLRP</sequence>
<organism evidence="2 3">
    <name type="scientific">Austropuccinia psidii MF-1</name>
    <dbReference type="NCBI Taxonomy" id="1389203"/>
    <lineage>
        <taxon>Eukaryota</taxon>
        <taxon>Fungi</taxon>
        <taxon>Dikarya</taxon>
        <taxon>Basidiomycota</taxon>
        <taxon>Pucciniomycotina</taxon>
        <taxon>Pucciniomycetes</taxon>
        <taxon>Pucciniales</taxon>
        <taxon>Sphaerophragmiaceae</taxon>
        <taxon>Austropuccinia</taxon>
    </lineage>
</organism>